<evidence type="ECO:0000313" key="1">
    <source>
        <dbReference type="EMBL" id="KAK3853757.1"/>
    </source>
</evidence>
<proteinExistence type="predicted"/>
<organism evidence="1 2">
    <name type="scientific">Petrolisthes cinctipes</name>
    <name type="common">Flat porcelain crab</name>
    <dbReference type="NCBI Taxonomy" id="88211"/>
    <lineage>
        <taxon>Eukaryota</taxon>
        <taxon>Metazoa</taxon>
        <taxon>Ecdysozoa</taxon>
        <taxon>Arthropoda</taxon>
        <taxon>Crustacea</taxon>
        <taxon>Multicrustacea</taxon>
        <taxon>Malacostraca</taxon>
        <taxon>Eumalacostraca</taxon>
        <taxon>Eucarida</taxon>
        <taxon>Decapoda</taxon>
        <taxon>Pleocyemata</taxon>
        <taxon>Anomura</taxon>
        <taxon>Galatheoidea</taxon>
        <taxon>Porcellanidae</taxon>
        <taxon>Petrolisthes</taxon>
    </lineage>
</organism>
<reference evidence="1" key="1">
    <citation type="submission" date="2023-10" db="EMBL/GenBank/DDBJ databases">
        <title>Genome assemblies of two species of porcelain crab, Petrolisthes cinctipes and Petrolisthes manimaculis (Anomura: Porcellanidae).</title>
        <authorList>
            <person name="Angst P."/>
        </authorList>
    </citation>
    <scope>NUCLEOTIDE SEQUENCE</scope>
    <source>
        <strain evidence="1">PB745_01</strain>
        <tissue evidence="1">Gill</tissue>
    </source>
</reference>
<accession>A0AAE1BP84</accession>
<evidence type="ECO:0000313" key="2">
    <source>
        <dbReference type="Proteomes" id="UP001286313"/>
    </source>
</evidence>
<protein>
    <submittedName>
        <fullName evidence="1">Uncharacterized protein</fullName>
    </submittedName>
</protein>
<keyword evidence="2" id="KW-1185">Reference proteome</keyword>
<sequence>MSCELSLGRYKLPIVTPESDKTSSYSSVCTHRSVSKSEHLTVKRCSLAPDDGDVGGVEVVEEVGQRGGVWCGGRRLCGGRRDVDTRSEPTRRPR</sequence>
<dbReference type="AlphaFoldDB" id="A0AAE1BP84"/>
<comment type="caution">
    <text evidence="1">The sequence shown here is derived from an EMBL/GenBank/DDBJ whole genome shotgun (WGS) entry which is preliminary data.</text>
</comment>
<dbReference type="Proteomes" id="UP001286313">
    <property type="component" value="Unassembled WGS sequence"/>
</dbReference>
<dbReference type="EMBL" id="JAWQEG010006837">
    <property type="protein sequence ID" value="KAK3853757.1"/>
    <property type="molecule type" value="Genomic_DNA"/>
</dbReference>
<name>A0AAE1BP84_PETCI</name>
<gene>
    <name evidence="1" type="ORF">Pcinc_039717</name>
</gene>